<organism evidence="1">
    <name type="scientific">marine metagenome</name>
    <dbReference type="NCBI Taxonomy" id="408172"/>
    <lineage>
        <taxon>unclassified sequences</taxon>
        <taxon>metagenomes</taxon>
        <taxon>ecological metagenomes</taxon>
    </lineage>
</organism>
<sequence length="85" mass="9325">MHGFGAHIDKINIQGVGSRNEEARQFMHLSTDRVLTTHVGSLPRGEPLATLLLSQEADEEIDPRELSDAISEAIEFVVKLQAQCG</sequence>
<accession>A0A382VIX4</accession>
<evidence type="ECO:0000313" key="1">
    <source>
        <dbReference type="EMBL" id="SVD46486.1"/>
    </source>
</evidence>
<dbReference type="Gene3D" id="3.20.20.210">
    <property type="match status" value="1"/>
</dbReference>
<name>A0A382VIX4_9ZZZZ</name>
<protein>
    <submittedName>
        <fullName evidence="1">Uncharacterized protein</fullName>
    </submittedName>
</protein>
<dbReference type="InterPro" id="IPR038071">
    <property type="entry name" value="UROD/MetE-like_sf"/>
</dbReference>
<proteinExistence type="predicted"/>
<gene>
    <name evidence="1" type="ORF">METZ01_LOCUS399340</name>
</gene>
<reference evidence="1" key="1">
    <citation type="submission" date="2018-05" db="EMBL/GenBank/DDBJ databases">
        <authorList>
            <person name="Lanie J.A."/>
            <person name="Ng W.-L."/>
            <person name="Kazmierczak K.M."/>
            <person name="Andrzejewski T.M."/>
            <person name="Davidsen T.M."/>
            <person name="Wayne K.J."/>
            <person name="Tettelin H."/>
            <person name="Glass J.I."/>
            <person name="Rusch D."/>
            <person name="Podicherti R."/>
            <person name="Tsui H.-C.T."/>
            <person name="Winkler M.E."/>
        </authorList>
    </citation>
    <scope>NUCLEOTIDE SEQUENCE</scope>
</reference>
<dbReference type="EMBL" id="UINC01152350">
    <property type="protein sequence ID" value="SVD46486.1"/>
    <property type="molecule type" value="Genomic_DNA"/>
</dbReference>
<dbReference type="AlphaFoldDB" id="A0A382VIX4"/>
<feature type="non-terminal residue" evidence="1">
    <location>
        <position position="85"/>
    </location>
</feature>
<dbReference type="SUPFAM" id="SSF51726">
    <property type="entry name" value="UROD/MetE-like"/>
    <property type="match status" value="1"/>
</dbReference>